<keyword evidence="3" id="KW-0067">ATP-binding</keyword>
<dbReference type="SUPFAM" id="SSF52172">
    <property type="entry name" value="CheY-like"/>
    <property type="match status" value="1"/>
</dbReference>
<dbReference type="InterPro" id="IPR001789">
    <property type="entry name" value="Sig_transdc_resp-reg_receiver"/>
</dbReference>
<dbReference type="InterPro" id="IPR002078">
    <property type="entry name" value="Sigma_54_int"/>
</dbReference>
<evidence type="ECO:0000259" key="8">
    <source>
        <dbReference type="PROSITE" id="PS50045"/>
    </source>
</evidence>
<keyword evidence="5" id="KW-0805">Transcription regulation</keyword>
<dbReference type="Pfam" id="PF25601">
    <property type="entry name" value="AAA_lid_14"/>
    <property type="match status" value="1"/>
</dbReference>
<dbReference type="PATRIC" id="fig|206506.3.peg.1508"/>
<organism evidence="10 11">
    <name type="scientific">Kerstersia gyiorum</name>
    <dbReference type="NCBI Taxonomy" id="206506"/>
    <lineage>
        <taxon>Bacteria</taxon>
        <taxon>Pseudomonadati</taxon>
        <taxon>Pseudomonadota</taxon>
        <taxon>Betaproteobacteria</taxon>
        <taxon>Burkholderiales</taxon>
        <taxon>Alcaligenaceae</taxon>
        <taxon>Kerstersia</taxon>
    </lineage>
</organism>
<dbReference type="GO" id="GO:0006355">
    <property type="term" value="P:regulation of DNA-templated transcription"/>
    <property type="evidence" value="ECO:0007669"/>
    <property type="project" value="InterPro"/>
</dbReference>
<dbReference type="Pfam" id="PF00158">
    <property type="entry name" value="Sigma54_activat"/>
    <property type="match status" value="1"/>
</dbReference>
<keyword evidence="1 7" id="KW-0597">Phosphoprotein</keyword>
<dbReference type="FunFam" id="3.40.50.2300:FF:000018">
    <property type="entry name" value="DNA-binding transcriptional regulator NtrC"/>
    <property type="match status" value="1"/>
</dbReference>
<evidence type="ECO:0000256" key="1">
    <source>
        <dbReference type="ARBA" id="ARBA00022553"/>
    </source>
</evidence>
<dbReference type="PROSITE" id="PS00675">
    <property type="entry name" value="SIGMA54_INTERACT_1"/>
    <property type="match status" value="1"/>
</dbReference>
<evidence type="ECO:0000256" key="5">
    <source>
        <dbReference type="ARBA" id="ARBA00023015"/>
    </source>
</evidence>
<dbReference type="Pfam" id="PF02954">
    <property type="entry name" value="HTH_8"/>
    <property type="match status" value="1"/>
</dbReference>
<dbReference type="SMART" id="SM00382">
    <property type="entry name" value="AAA"/>
    <property type="match status" value="1"/>
</dbReference>
<gene>
    <name evidence="10" type="ORF">AAV32_07045</name>
</gene>
<dbReference type="Pfam" id="PF00072">
    <property type="entry name" value="Response_reg"/>
    <property type="match status" value="1"/>
</dbReference>
<protein>
    <submittedName>
        <fullName evidence="10">Fis family transcriptional regulator</fullName>
    </submittedName>
</protein>
<dbReference type="AlphaFoldDB" id="A0A171KT85"/>
<dbReference type="SUPFAM" id="SSF52540">
    <property type="entry name" value="P-loop containing nucleoside triphosphate hydrolases"/>
    <property type="match status" value="1"/>
</dbReference>
<proteinExistence type="predicted"/>
<dbReference type="GO" id="GO:0043565">
    <property type="term" value="F:sequence-specific DNA binding"/>
    <property type="evidence" value="ECO:0007669"/>
    <property type="project" value="InterPro"/>
</dbReference>
<dbReference type="RefSeq" id="WP_068369611.1">
    <property type="nucleotide sequence ID" value="NZ_JALJXQ010000013.1"/>
</dbReference>
<dbReference type="STRING" id="206506.AAV32_07045"/>
<feature type="domain" description="Response regulatory" evidence="9">
    <location>
        <begin position="6"/>
        <end position="120"/>
    </location>
</feature>
<keyword evidence="4" id="KW-0902">Two-component regulatory system</keyword>
<dbReference type="SUPFAM" id="SSF46689">
    <property type="entry name" value="Homeodomain-like"/>
    <property type="match status" value="1"/>
</dbReference>
<dbReference type="EMBL" id="LBNE01000003">
    <property type="protein sequence ID" value="KKO72102.1"/>
    <property type="molecule type" value="Genomic_DNA"/>
</dbReference>
<dbReference type="SMART" id="SM00448">
    <property type="entry name" value="REC"/>
    <property type="match status" value="1"/>
</dbReference>
<dbReference type="Gene3D" id="3.40.50.300">
    <property type="entry name" value="P-loop containing nucleotide triphosphate hydrolases"/>
    <property type="match status" value="1"/>
</dbReference>
<sequence>MTPPLHIAFIDDDPDLLAATVQSLELAGFEVTAFNNAQEALEQLPPDYPGAVISDIRMPGMNGIDLFRLLRTRDPELPVILITGHGTIAMAVQAMQEGAYDFLTKPYAPDQLLTAARHAATQRRLCMENRALQQTLQTDAGGPPLLGDSAVMARLRNTLRHIADADADVLIEGETGSGKEVVATLLHRWSKRAPHHLVAVNCGALPENIIESELFGHEAGAFTGAQKRRTGLIEHASRGTLFLDEIESMPLAAQTRLLRVLENRKVQPLGSNEERAVDLRVVAASKVDLGDPAQRANFRADLYYRLNVITLRLPPLRERREDIPLLFAHFCALAGRKFSRPAPPPDAQTLAQLEMHDWPGNVRELAHYAERHVLGLTRHETMPALPAGLTLPERMERYEAQVIRQTLLACRGSVKDTIAALGIPRKTFYDKLQRHGIQRSSFADNGTAGDTPD</sequence>
<reference evidence="10 11" key="1">
    <citation type="submission" date="2015-04" db="EMBL/GenBank/DDBJ databases">
        <title>Genome sequence of Kerstersia gyiorum CG1.</title>
        <authorList>
            <person name="Greninger A.L."/>
            <person name="Kozyreva V."/>
            <person name="Chaturvedi V."/>
        </authorList>
    </citation>
    <scope>NUCLEOTIDE SEQUENCE [LARGE SCALE GENOMIC DNA]</scope>
    <source>
        <strain evidence="10 11">CG1</strain>
    </source>
</reference>
<keyword evidence="6" id="KW-0804">Transcription</keyword>
<dbReference type="InterPro" id="IPR025662">
    <property type="entry name" value="Sigma_54_int_dom_ATP-bd_1"/>
</dbReference>
<name>A0A171KT85_9BURK</name>
<evidence type="ECO:0000313" key="10">
    <source>
        <dbReference type="EMBL" id="KKO72102.1"/>
    </source>
</evidence>
<dbReference type="InterPro" id="IPR027417">
    <property type="entry name" value="P-loop_NTPase"/>
</dbReference>
<dbReference type="InterPro" id="IPR025944">
    <property type="entry name" value="Sigma_54_int_dom_CS"/>
</dbReference>
<dbReference type="CDD" id="cd00009">
    <property type="entry name" value="AAA"/>
    <property type="match status" value="1"/>
</dbReference>
<evidence type="ECO:0000256" key="4">
    <source>
        <dbReference type="ARBA" id="ARBA00023012"/>
    </source>
</evidence>
<evidence type="ECO:0000256" key="7">
    <source>
        <dbReference type="PROSITE-ProRule" id="PRU00169"/>
    </source>
</evidence>
<evidence type="ECO:0000256" key="3">
    <source>
        <dbReference type="ARBA" id="ARBA00022840"/>
    </source>
</evidence>
<dbReference type="GO" id="GO:0000160">
    <property type="term" value="P:phosphorelay signal transduction system"/>
    <property type="evidence" value="ECO:0007669"/>
    <property type="project" value="UniProtKB-KW"/>
</dbReference>
<evidence type="ECO:0000313" key="11">
    <source>
        <dbReference type="Proteomes" id="UP000078084"/>
    </source>
</evidence>
<evidence type="ECO:0000256" key="2">
    <source>
        <dbReference type="ARBA" id="ARBA00022741"/>
    </source>
</evidence>
<keyword evidence="11" id="KW-1185">Reference proteome</keyword>
<keyword evidence="2" id="KW-0547">Nucleotide-binding</keyword>
<dbReference type="Gene3D" id="3.40.50.2300">
    <property type="match status" value="1"/>
</dbReference>
<feature type="domain" description="Sigma-54 factor interaction" evidence="8">
    <location>
        <begin position="145"/>
        <end position="374"/>
    </location>
</feature>
<dbReference type="PANTHER" id="PTHR32071">
    <property type="entry name" value="TRANSCRIPTIONAL REGULATORY PROTEIN"/>
    <property type="match status" value="1"/>
</dbReference>
<dbReference type="FunFam" id="3.40.50.300:FF:000006">
    <property type="entry name" value="DNA-binding transcriptional regulator NtrC"/>
    <property type="match status" value="1"/>
</dbReference>
<dbReference type="InterPro" id="IPR009057">
    <property type="entry name" value="Homeodomain-like_sf"/>
</dbReference>
<dbReference type="InterPro" id="IPR058031">
    <property type="entry name" value="AAA_lid_NorR"/>
</dbReference>
<dbReference type="Proteomes" id="UP000078084">
    <property type="component" value="Unassembled WGS sequence"/>
</dbReference>
<accession>A0A171KT85</accession>
<evidence type="ECO:0000259" key="9">
    <source>
        <dbReference type="PROSITE" id="PS50110"/>
    </source>
</evidence>
<comment type="caution">
    <text evidence="10">The sequence shown here is derived from an EMBL/GenBank/DDBJ whole genome shotgun (WGS) entry which is preliminary data.</text>
</comment>
<feature type="modified residue" description="4-aspartylphosphate" evidence="7">
    <location>
        <position position="55"/>
    </location>
</feature>
<dbReference type="CDD" id="cd17549">
    <property type="entry name" value="REC_DctD-like"/>
    <property type="match status" value="1"/>
</dbReference>
<dbReference type="InterPro" id="IPR011006">
    <property type="entry name" value="CheY-like_superfamily"/>
</dbReference>
<dbReference type="InterPro" id="IPR003593">
    <property type="entry name" value="AAA+_ATPase"/>
</dbReference>
<dbReference type="PROSITE" id="PS50110">
    <property type="entry name" value="RESPONSE_REGULATORY"/>
    <property type="match status" value="1"/>
</dbReference>
<dbReference type="GO" id="GO:0005524">
    <property type="term" value="F:ATP binding"/>
    <property type="evidence" value="ECO:0007669"/>
    <property type="project" value="UniProtKB-KW"/>
</dbReference>
<dbReference type="PROSITE" id="PS00688">
    <property type="entry name" value="SIGMA54_INTERACT_3"/>
    <property type="match status" value="1"/>
</dbReference>
<dbReference type="Gene3D" id="1.10.8.60">
    <property type="match status" value="1"/>
</dbReference>
<dbReference type="Gene3D" id="1.10.10.60">
    <property type="entry name" value="Homeodomain-like"/>
    <property type="match status" value="1"/>
</dbReference>
<dbReference type="InterPro" id="IPR002197">
    <property type="entry name" value="HTH_Fis"/>
</dbReference>
<evidence type="ECO:0000256" key="6">
    <source>
        <dbReference type="ARBA" id="ARBA00023163"/>
    </source>
</evidence>
<dbReference type="PROSITE" id="PS50045">
    <property type="entry name" value="SIGMA54_INTERACT_4"/>
    <property type="match status" value="1"/>
</dbReference>
<dbReference type="PANTHER" id="PTHR32071:SF57">
    <property type="entry name" value="C4-DICARBOXYLATE TRANSPORT TRANSCRIPTIONAL REGULATORY PROTEIN DCTD"/>
    <property type="match status" value="1"/>
</dbReference>